<keyword evidence="1" id="KW-0732">Signal</keyword>
<dbReference type="AlphaFoldDB" id="A0A5J6ME05"/>
<reference evidence="2 3" key="1">
    <citation type="submission" date="2019-08" db="EMBL/GenBank/DDBJ databases">
        <title>Hyperibacter terrae gen. nov., sp. nov. and Hyperibacter viscosus sp. nov., two new members in the family Rhodospirillaceae isolated from the rhizosphere of Hypericum perforatum.</title>
        <authorList>
            <person name="Noviana Z."/>
        </authorList>
    </citation>
    <scope>NUCLEOTIDE SEQUENCE [LARGE SCALE GENOMIC DNA]</scope>
    <source>
        <strain evidence="2 3">R5913</strain>
    </source>
</reference>
<feature type="chain" id="PRO_5023900368" description="DUF2946 domain-containing protein" evidence="1">
    <location>
        <begin position="35"/>
        <end position="137"/>
    </location>
</feature>
<evidence type="ECO:0008006" key="4">
    <source>
        <dbReference type="Google" id="ProtNLM"/>
    </source>
</evidence>
<organism evidence="2 3">
    <name type="scientific">Hypericibacter terrae</name>
    <dbReference type="NCBI Taxonomy" id="2602015"/>
    <lineage>
        <taxon>Bacteria</taxon>
        <taxon>Pseudomonadati</taxon>
        <taxon>Pseudomonadota</taxon>
        <taxon>Alphaproteobacteria</taxon>
        <taxon>Rhodospirillales</taxon>
        <taxon>Dongiaceae</taxon>
        <taxon>Hypericibacter</taxon>
    </lineage>
</organism>
<keyword evidence="3" id="KW-1185">Reference proteome</keyword>
<dbReference type="Proteomes" id="UP000326202">
    <property type="component" value="Chromosome"/>
</dbReference>
<dbReference type="EMBL" id="CP042906">
    <property type="protein sequence ID" value="QEX15659.1"/>
    <property type="molecule type" value="Genomic_DNA"/>
</dbReference>
<proteinExistence type="predicted"/>
<evidence type="ECO:0000256" key="1">
    <source>
        <dbReference type="SAM" id="SignalP"/>
    </source>
</evidence>
<dbReference type="RefSeq" id="WP_151176091.1">
    <property type="nucleotide sequence ID" value="NZ_CP042906.1"/>
</dbReference>
<accession>A0A5J6ME05</accession>
<gene>
    <name evidence="2" type="ORF">FRZ44_09460</name>
</gene>
<protein>
    <recommendedName>
        <fullName evidence="4">DUF2946 domain-containing protein</fullName>
    </recommendedName>
</protein>
<sequence>MGGWISFQGRRRRRTGLTLFLALALFCQTLLSAAAGVAMEIAATDMAAGMPGHCAMQGEPAKPGAPPAHHHQECPLCVSGACPMGGAVSLPPTTGPRLDLAGAAATAYRCSGFFADRPPSSLLYPSDIASQAPPLRA</sequence>
<name>A0A5J6ME05_9PROT</name>
<evidence type="ECO:0000313" key="2">
    <source>
        <dbReference type="EMBL" id="QEX15659.1"/>
    </source>
</evidence>
<feature type="signal peptide" evidence="1">
    <location>
        <begin position="1"/>
        <end position="34"/>
    </location>
</feature>
<dbReference type="KEGG" id="htq:FRZ44_09460"/>
<evidence type="ECO:0000313" key="3">
    <source>
        <dbReference type="Proteomes" id="UP000326202"/>
    </source>
</evidence>